<dbReference type="PANTHER" id="PTHR30136">
    <property type="entry name" value="HELIX-TURN-HELIX TRANSCRIPTIONAL REGULATOR, ICLR FAMILY"/>
    <property type="match status" value="1"/>
</dbReference>
<evidence type="ECO:0000256" key="2">
    <source>
        <dbReference type="ARBA" id="ARBA00023125"/>
    </source>
</evidence>
<dbReference type="EMBL" id="JAQZSM010000025">
    <property type="protein sequence ID" value="MDD7973102.1"/>
    <property type="molecule type" value="Genomic_DNA"/>
</dbReference>
<evidence type="ECO:0000259" key="4">
    <source>
        <dbReference type="PROSITE" id="PS51077"/>
    </source>
</evidence>
<dbReference type="InterPro" id="IPR036390">
    <property type="entry name" value="WH_DNA-bd_sf"/>
</dbReference>
<dbReference type="InterPro" id="IPR050707">
    <property type="entry name" value="HTH_MetabolicPath_Reg"/>
</dbReference>
<dbReference type="Gene3D" id="1.10.10.10">
    <property type="entry name" value="Winged helix-like DNA-binding domain superfamily/Winged helix DNA-binding domain"/>
    <property type="match status" value="1"/>
</dbReference>
<dbReference type="Pfam" id="PF01614">
    <property type="entry name" value="IclR_C"/>
    <property type="match status" value="1"/>
</dbReference>
<keyword evidence="1" id="KW-0805">Transcription regulation</keyword>
<proteinExistence type="predicted"/>
<dbReference type="InterPro" id="IPR011991">
    <property type="entry name" value="ArsR-like_HTH"/>
</dbReference>
<dbReference type="InterPro" id="IPR029016">
    <property type="entry name" value="GAF-like_dom_sf"/>
</dbReference>
<dbReference type="Gene3D" id="3.30.450.40">
    <property type="match status" value="1"/>
</dbReference>
<evidence type="ECO:0000313" key="7">
    <source>
        <dbReference type="Proteomes" id="UP001431784"/>
    </source>
</evidence>
<comment type="caution">
    <text evidence="6">The sequence shown here is derived from an EMBL/GenBank/DDBJ whole genome shotgun (WGS) entry which is preliminary data.</text>
</comment>
<keyword evidence="3" id="KW-0804">Transcription</keyword>
<accession>A0ABT5TDA5</accession>
<dbReference type="SMART" id="SM00346">
    <property type="entry name" value="HTH_ICLR"/>
    <property type="match status" value="1"/>
</dbReference>
<dbReference type="PROSITE" id="PS51077">
    <property type="entry name" value="HTH_ICLR"/>
    <property type="match status" value="1"/>
</dbReference>
<sequence length="251" mass="27473">MDTTLLKGLAILEAIVAEIEPVGISELARKLGLPKSNVHRTIATLRAAGYLEFDHDSRRYFPSLKLGQMGSHVTARFPFRMAVMPFLEDLVQRTGESAHFALLDRTSVVFLANALPQVAVASVIPDNLTIRWDDSALGIALVSALPDEDREELLAASDLSDGAAQQVTQAIDAGFALTRRHESRRIFELGAPIRSKWNTVIGVIGITGPAMRFSEERLQDQITAVKAAAASAFHHDKHDLSENIQSDRVLK</sequence>
<feature type="domain" description="HTH iclR-type" evidence="4">
    <location>
        <begin position="2"/>
        <end position="64"/>
    </location>
</feature>
<dbReference type="SUPFAM" id="SSF46785">
    <property type="entry name" value="Winged helix' DNA-binding domain"/>
    <property type="match status" value="1"/>
</dbReference>
<dbReference type="SUPFAM" id="SSF55781">
    <property type="entry name" value="GAF domain-like"/>
    <property type="match status" value="1"/>
</dbReference>
<dbReference type="PANTHER" id="PTHR30136:SF35">
    <property type="entry name" value="HTH-TYPE TRANSCRIPTIONAL REGULATOR RV1719"/>
    <property type="match status" value="1"/>
</dbReference>
<dbReference type="CDD" id="cd00090">
    <property type="entry name" value="HTH_ARSR"/>
    <property type="match status" value="1"/>
</dbReference>
<evidence type="ECO:0000259" key="5">
    <source>
        <dbReference type="PROSITE" id="PS51078"/>
    </source>
</evidence>
<keyword evidence="2" id="KW-0238">DNA-binding</keyword>
<dbReference type="RefSeq" id="WP_274353775.1">
    <property type="nucleotide sequence ID" value="NZ_JAQZSM010000025.1"/>
</dbReference>
<dbReference type="Proteomes" id="UP001431784">
    <property type="component" value="Unassembled WGS sequence"/>
</dbReference>
<dbReference type="PROSITE" id="PS51078">
    <property type="entry name" value="ICLR_ED"/>
    <property type="match status" value="1"/>
</dbReference>
<dbReference type="InterPro" id="IPR014757">
    <property type="entry name" value="Tscrpt_reg_IclR_C"/>
</dbReference>
<reference evidence="6" key="1">
    <citation type="submission" date="2023-02" db="EMBL/GenBank/DDBJ databases">
        <title>Description of Roseinatronobacter alkalisoli sp. nov., an alkaliphilic bacerium isolated from soda soil.</title>
        <authorList>
            <person name="Wei W."/>
        </authorList>
    </citation>
    <scope>NUCLEOTIDE SEQUENCE</scope>
    <source>
        <strain evidence="6">HJB301</strain>
    </source>
</reference>
<keyword evidence="7" id="KW-1185">Reference proteome</keyword>
<feature type="domain" description="IclR-ED" evidence="5">
    <location>
        <begin position="65"/>
        <end position="238"/>
    </location>
</feature>
<evidence type="ECO:0000256" key="3">
    <source>
        <dbReference type="ARBA" id="ARBA00023163"/>
    </source>
</evidence>
<dbReference type="InterPro" id="IPR005471">
    <property type="entry name" value="Tscrpt_reg_IclR_N"/>
</dbReference>
<evidence type="ECO:0000256" key="1">
    <source>
        <dbReference type="ARBA" id="ARBA00023015"/>
    </source>
</evidence>
<organism evidence="6 7">
    <name type="scientific">Roseinatronobacter alkalisoli</name>
    <dbReference type="NCBI Taxonomy" id="3028235"/>
    <lineage>
        <taxon>Bacteria</taxon>
        <taxon>Pseudomonadati</taxon>
        <taxon>Pseudomonadota</taxon>
        <taxon>Alphaproteobacteria</taxon>
        <taxon>Rhodobacterales</taxon>
        <taxon>Paracoccaceae</taxon>
        <taxon>Roseinatronobacter</taxon>
    </lineage>
</organism>
<gene>
    <name evidence="6" type="ORF">PUT78_18620</name>
</gene>
<evidence type="ECO:0000313" key="6">
    <source>
        <dbReference type="EMBL" id="MDD7973102.1"/>
    </source>
</evidence>
<name>A0ABT5TDA5_9RHOB</name>
<dbReference type="InterPro" id="IPR036388">
    <property type="entry name" value="WH-like_DNA-bd_sf"/>
</dbReference>
<protein>
    <submittedName>
        <fullName evidence="6">IclR family transcriptional regulator</fullName>
    </submittedName>
</protein>
<dbReference type="Pfam" id="PF09339">
    <property type="entry name" value="HTH_IclR"/>
    <property type="match status" value="1"/>
</dbReference>